<keyword evidence="6" id="KW-0788">Thiol protease</keyword>
<feature type="domain" description="DUF6606" evidence="10">
    <location>
        <begin position="15"/>
        <end position="272"/>
    </location>
</feature>
<evidence type="ECO:0000256" key="1">
    <source>
        <dbReference type="ARBA" id="ARBA00000707"/>
    </source>
</evidence>
<keyword evidence="3" id="KW-0645">Protease</keyword>
<dbReference type="EMBL" id="WIQZ01000022">
    <property type="protein sequence ID" value="KAF3138576.1"/>
    <property type="molecule type" value="Genomic_DNA"/>
</dbReference>
<comment type="caution">
    <text evidence="11">The sequence shown here is derived from an EMBL/GenBank/DDBJ whole genome shotgun (WGS) entry which is preliminary data.</text>
</comment>
<feature type="domain" description="DUF3645" evidence="9">
    <location>
        <begin position="2324"/>
        <end position="2356"/>
    </location>
</feature>
<dbReference type="PANTHER" id="PTHR13367:SF33">
    <property type="entry name" value="P-LOOP CONTAINING NUCLEOSIDE TRIPHOSPHATE HYDROLASE PROTEIN"/>
    <property type="match status" value="1"/>
</dbReference>
<keyword evidence="4" id="KW-0833">Ubl conjugation pathway</keyword>
<organism evidence="11 12">
    <name type="scientific">Orbilia oligospora</name>
    <name type="common">Nematode-trapping fungus</name>
    <name type="synonym">Arthrobotrys oligospora</name>
    <dbReference type="NCBI Taxonomy" id="2813651"/>
    <lineage>
        <taxon>Eukaryota</taxon>
        <taxon>Fungi</taxon>
        <taxon>Dikarya</taxon>
        <taxon>Ascomycota</taxon>
        <taxon>Pezizomycotina</taxon>
        <taxon>Orbiliomycetes</taxon>
        <taxon>Orbiliales</taxon>
        <taxon>Orbiliaceae</taxon>
        <taxon>Orbilia</taxon>
    </lineage>
</organism>
<evidence type="ECO:0000256" key="2">
    <source>
        <dbReference type="ARBA" id="ARBA00012759"/>
    </source>
</evidence>
<accession>A0A7C8P9Y7</accession>
<keyword evidence="5" id="KW-0378">Hydrolase</keyword>
<evidence type="ECO:0000256" key="5">
    <source>
        <dbReference type="ARBA" id="ARBA00022801"/>
    </source>
</evidence>
<evidence type="ECO:0000259" key="10">
    <source>
        <dbReference type="Pfam" id="PF20255"/>
    </source>
</evidence>
<dbReference type="Proteomes" id="UP000480548">
    <property type="component" value="Unassembled WGS sequence"/>
</dbReference>
<dbReference type="EC" id="3.4.19.12" evidence="2"/>
<evidence type="ECO:0000256" key="6">
    <source>
        <dbReference type="ARBA" id="ARBA00022807"/>
    </source>
</evidence>
<comment type="catalytic activity">
    <reaction evidence="1">
        <text>Thiol-dependent hydrolysis of ester, thioester, amide, peptide and isopeptide bonds formed by the C-terminal Gly of ubiquitin (a 76-residue protein attached to proteins as an intracellular targeting signal).</text>
        <dbReference type="EC" id="3.4.19.12"/>
    </reaction>
</comment>
<reference evidence="11 12" key="1">
    <citation type="submission" date="2019-06" db="EMBL/GenBank/DDBJ databases">
        <authorList>
            <person name="Palmer J.M."/>
        </authorList>
    </citation>
    <scope>NUCLEOTIDE SEQUENCE [LARGE SCALE GENOMIC DNA]</scope>
    <source>
        <strain evidence="11 12">TWF703</strain>
    </source>
</reference>
<dbReference type="PANTHER" id="PTHR13367">
    <property type="entry name" value="UBIQUITIN THIOESTERASE"/>
    <property type="match status" value="1"/>
</dbReference>
<dbReference type="InterPro" id="IPR046541">
    <property type="entry name" value="DUF6606"/>
</dbReference>
<evidence type="ECO:0000256" key="7">
    <source>
        <dbReference type="SAM" id="Coils"/>
    </source>
</evidence>
<evidence type="ECO:0000259" key="9">
    <source>
        <dbReference type="Pfam" id="PF12359"/>
    </source>
</evidence>
<evidence type="ECO:0000313" key="11">
    <source>
        <dbReference type="EMBL" id="KAF3138576.1"/>
    </source>
</evidence>
<feature type="coiled-coil region" evidence="7">
    <location>
        <begin position="567"/>
        <end position="601"/>
    </location>
</feature>
<evidence type="ECO:0000256" key="4">
    <source>
        <dbReference type="ARBA" id="ARBA00022786"/>
    </source>
</evidence>
<proteinExistence type="predicted"/>
<dbReference type="InterPro" id="IPR051346">
    <property type="entry name" value="OTU_Deubiquitinase"/>
</dbReference>
<dbReference type="InterPro" id="IPR022099">
    <property type="entry name" value="DUF3638"/>
</dbReference>
<dbReference type="Pfam" id="PF12359">
    <property type="entry name" value="DUF3645"/>
    <property type="match status" value="1"/>
</dbReference>
<dbReference type="GO" id="GO:0006508">
    <property type="term" value="P:proteolysis"/>
    <property type="evidence" value="ECO:0007669"/>
    <property type="project" value="UniProtKB-KW"/>
</dbReference>
<name>A0A7C8P9Y7_ORBOL</name>
<dbReference type="GO" id="GO:0004843">
    <property type="term" value="F:cysteine-type deubiquitinase activity"/>
    <property type="evidence" value="ECO:0007669"/>
    <property type="project" value="UniProtKB-EC"/>
</dbReference>
<dbReference type="Pfam" id="PF12340">
    <property type="entry name" value="DUF3638"/>
    <property type="match status" value="1"/>
</dbReference>
<feature type="domain" description="DUF3638" evidence="8">
    <location>
        <begin position="1996"/>
        <end position="2201"/>
    </location>
</feature>
<keyword evidence="7" id="KW-0175">Coiled coil</keyword>
<evidence type="ECO:0000259" key="8">
    <source>
        <dbReference type="Pfam" id="PF12340"/>
    </source>
</evidence>
<gene>
    <name evidence="11" type="ORF">TWF703_004624</name>
</gene>
<evidence type="ECO:0000313" key="12">
    <source>
        <dbReference type="Proteomes" id="UP000480548"/>
    </source>
</evidence>
<dbReference type="Pfam" id="PF20255">
    <property type="entry name" value="DUF6606"/>
    <property type="match status" value="1"/>
</dbReference>
<sequence length="3061" mass="352314">MPPFRDLSEDTLHFIINHVILLPRVPQEEESDMRSKNFELLDFLAGVAREYTSCSSDSPASFKAKKLLELTARIHEHAAEFPLRLRDTILHLEEGDSFVLHVFMQNAGIIFRRLEDSLQMEVFEASPVPEDVIGCRGRLKCGFPGPATIIPWEVAKNPAFLRELGSFLHHMDIQQLDTLSKSQKGGNGFSEARDAANPRYIIELFTGMMRGIGKEIVPHSIWKNLRDEVNWKSALNPWRRSGLWLVVRVALQIALGYDEYKCFLLETVRVILDHASRLEIDSYSLSCISRKLARRASKIGETNLPRSLLERTLNTAEKSFDILSSRWQTEISDSKRMVEWNAGLNTPANIAGNSRLRLRNASSWMNERIKAYQWPVEVIPVVKDPQEKQRHIASDSPPRLSEGTEIEMAICLIDFENWIKENLENWCSAVRVNNQADVINFLSTNIKQYHVKASRAYVNHNILDTSRMVLIIMEMWVRLDKIICEEEPLLLHYSPELPSELLEPALFIQKEDMGRLLRVEGYLRHRHSTAKKSNRSPLFGREISSTIFAVHYYDQSIHLQTLKSEIIRKAEVARERKRRELERLKKQHAELKEDARWLSCDYRINRKGFSYHWNLCHKCSLENQAANMRIKVDEWPLPTNENEIKVVVFELQPPEDFVTWRDVTYYIMLNVCTCVANELPAAEFYDFNNWDVLASAKSHSRGRVTWVSETMPICRSHYSEIGIHADESEVLVKHAGRYLPLDAEKKEWIESRHKTCSLAPLCRSDLSNTPYKALSYAVNHTTHTHNKVIAEQHKCPASLTLHEYEAFASIRSGERIQWHNILTELLKDDLTFKNESVYTLVLHAACQAEVATDGLDWRRDSHLPLSEEEFSRELLKSLRQALSVLEDNWEQANTLKLLILLARRVVTAGHCSMKLDAIGFLKEARKLCNPWIKSIRSKLEVAFEPELVKSLRYWLLRISGIQCSTFDIDQDLLPNIFNLSEDIVQFLVCQITIHDNCLGILSKLPEDLRFLLEANRRLAIAAEGYAHECIRQDPSVLFSVLRVVLPTQKPVGTWCQLDRPADRWWRLSSDGCDGSETTVIYLNILQGKLLINGKPNGRLPEDYFTHESYVKLFGNRIFDVFPSQMPNMSYQTKNDFYGAILHFHLEGRHLVIRKQNGEDHEFIPAEKFLGEIPSPLVRRGSQWLNLIREKVIFYQSDRWWTESPSAGDWVLSRKGGLWAMERGFDKLLDIDGNIHATAHRALQPIEARDYLVATINQDMRISIDLPRYKLKFFLNESNLLECESLKGWVVDRCQGLGTFIGLKNFLKLRSSNGHLDKECALVPLGSIEPELSETCNHCAVKIHHVEDERTYTIYHIDRFLSQVRDDGTLRARYTRIYLHALTSGTIEDPLTGRTGVEESLDLLKNAASFSFQELHGDEACILNKIASLTPSRHFYPDYLRKMQTVGWKGHIPTWIQHDEFYAAVRDIFDDWNRRQFLIEGSKGYDVVKLGSNDLIERGQNISSVFSPGDPRATYRHSMATPYDPRNTVSDREACIQDIARASFEWKERQDLDANFGSLLMEKPMLNGFLPDLAFEYSSDWAGKAPSDLWCTLYELCRQATKEDRFGLLFVFSSFVYDDPANRRFLKSLLAVATNTIFNDLPIPPYRSFELDMGTKPDTTDIKDFLQSSSLLYERSQYYSWSQRSRETDAEWCRRRYSAYENDLQHQVEQAAQKILDQWPNPSVTCPPCGNYPLLNLSSAMDDIRRRFQTCFRNLELSNHLGRVIAKLWRLKGDAAVLKPFGCSTVTCLQDPAYQPSQSRDCVPTLRELLKKRPVPENLEMETTRPYSLVHDEVEMEDNLSIRQLVSLVQYLKNSDQNFAKQYANDLLESIKALRNSGLTRGLKEIPIALPVLQKHQRLATANIEKLMSDISCILSPKTKLQWLQKKSGLWPDITKLQLLRKLRLAERWEVPREWVRAIIALGEAITWDQRASRLVNLTCKGFVQEFEREVRNAGRQNWNAEEYIDWLLLELDSEILIRPVQASIGFSMMDDSKVIVPAVAAALADTKKLVRSIVLKPLSGQMFQILVQRLGGLCDRRVYFLPFWRNVKLSKDRIGTIRKFYEDCMKSGAIILTLPEHILSFKLMRIEKALQEQQEISEPLMACQEWLSKNSRDILDESDEILHIRYQLIYTMGNQLTLEGGRDRWVVIQELLDLVQEKAIEFSARHPMGLEVGSAKGVRYRPIRVIDTAIGDQMLQDVALGLCANDGNKVPSISSKLKFLHSKEKELVLKFISVKDISMEEQNALFDFCESLKTPLLILRGLIAHGVLLFILRDKRYRVDYGLDRERSGLAVPYRAKDRPAVRAEFGHPEVVLALTCLTYYYGGLRNEDLQTCFDLLGKTDNPGLTYEYWIKCYSDIPPNLSKLRGINFLDKEQVEDEVFPFFRYNKSVIDFFLSEFIFPREAKGFSHKLSTNAWDLAEQKGHNTTGFSGTNDNKYLLPPNIQQSNHPQQIHTNSLVLRNILLEENNTVLKAHKDNIRLEANDILTLVADLAPKVRVLLDVGAQILELDNCDVARTWLGIDQSSEVRGAVFFGEDDQLLVMKRDGRVEPLVSSELSKQLDCVLVFLDEAHTRGVDLRLPVGSRAAVTLGPNLVKDKLVQGCMRMRKLGNGHSLVFLASPDIFTCVQKLAKKQTNEPINTFDVLLWTMFESCRQIQHGFSIWADQGFQYLARKVGWEKFQHNGHKDRLEETAMETETRPLIDMYGVGSRVQRFSSRVIPSDNSKAIFQRLDQFGVSPSHNISVQEEQEREVDQELEVEMNIERPGPAKPRKHFLHPEIVSLAARGIFNRSSDAFSLAYNQYKRTSAQYLLECEAWTPNLYATVDFMETVELEHSSSMDDYLRPVKWILLTRDRSNLILLSPYEANQLVPVIRKTKSCSLHCYMPRVTKTMPTFEFLDFCPIPSLPKAPLYSRPSLNIRIALNAFAGQLFFDNEQYYLEFCKHLGIYYGEIGSNLERNIDCWISRKTRQALNLEREDNSISKFSRSPLPFLTEIVKMRRKGQGFSLTHLGSVLNVRVLGKNDF</sequence>
<evidence type="ECO:0000256" key="3">
    <source>
        <dbReference type="ARBA" id="ARBA00022670"/>
    </source>
</evidence>
<protein>
    <recommendedName>
        <fullName evidence="2">ubiquitinyl hydrolase 1</fullName>
        <ecNumber evidence="2">3.4.19.12</ecNumber>
    </recommendedName>
</protein>
<dbReference type="InterPro" id="IPR022105">
    <property type="entry name" value="DUF3645"/>
</dbReference>